<proteinExistence type="inferred from homology"/>
<keyword evidence="4" id="KW-0052">Apoplast</keyword>
<evidence type="ECO:0000256" key="2">
    <source>
        <dbReference type="ARBA" id="ARBA00011738"/>
    </source>
</evidence>
<dbReference type="GO" id="GO:0046423">
    <property type="term" value="F:allene-oxide cyclase activity"/>
    <property type="evidence" value="ECO:0007669"/>
    <property type="project" value="InterPro"/>
</dbReference>
<dbReference type="InterPro" id="IPR004265">
    <property type="entry name" value="Dirigent"/>
</dbReference>
<sequence>MAGRFLSAVLACTLLLGAVSAKQYALSFTEIFSPDGARHTTGSPTEVGGNFAFNNDLKVGGFDGEVIGSVTGFCLTGAIPSEADNIEENYYECTQTAYFTVGEYAGSSLTQSALVLFSSSLPLAIVGGTGQFVGARGALYQSADPTDPSSASTDLFIFETLDSLPSPPGSVFPAGSPTCTSPPNACFSADGSIFTCCSGGCGPSGAVPSCS</sequence>
<name>A0A1Y1I1A8_KLENI</name>
<evidence type="ECO:0000313" key="5">
    <source>
        <dbReference type="EMBL" id="GAQ82556.1"/>
    </source>
</evidence>
<dbReference type="Gene3D" id="2.40.480.10">
    <property type="entry name" value="Allene oxide cyclase-like"/>
    <property type="match status" value="1"/>
</dbReference>
<evidence type="ECO:0000256" key="4">
    <source>
        <dbReference type="RuleBase" id="RU363099"/>
    </source>
</evidence>
<evidence type="ECO:0000313" key="6">
    <source>
        <dbReference type="Proteomes" id="UP000054558"/>
    </source>
</evidence>
<gene>
    <name evidence="5" type="ORF">KFL_001150170</name>
</gene>
<dbReference type="EMBL" id="DF237064">
    <property type="protein sequence ID" value="GAQ82556.1"/>
    <property type="molecule type" value="Genomic_DNA"/>
</dbReference>
<dbReference type="Proteomes" id="UP000054558">
    <property type="component" value="Unassembled WGS sequence"/>
</dbReference>
<dbReference type="GO" id="GO:0009699">
    <property type="term" value="P:phenylpropanoid biosynthetic process"/>
    <property type="evidence" value="ECO:0007669"/>
    <property type="project" value="UniProtKB-ARBA"/>
</dbReference>
<comment type="similarity">
    <text evidence="1 4">Belongs to the plant dirigent protein family.</text>
</comment>
<dbReference type="InterPro" id="IPR044859">
    <property type="entry name" value="Allene_oxi_cyc_Dirigent"/>
</dbReference>
<keyword evidence="6" id="KW-1185">Reference proteome</keyword>
<feature type="chain" id="PRO_5011814327" description="Dirigent protein" evidence="4">
    <location>
        <begin position="22"/>
        <end position="211"/>
    </location>
</feature>
<dbReference type="AlphaFoldDB" id="A0A1Y1I1A8"/>
<protein>
    <recommendedName>
        <fullName evidence="4">Dirigent protein</fullName>
    </recommendedName>
</protein>
<dbReference type="GO" id="GO:0048046">
    <property type="term" value="C:apoplast"/>
    <property type="evidence" value="ECO:0007669"/>
    <property type="project" value="UniProtKB-SubCell"/>
</dbReference>
<dbReference type="GO" id="GO:0009695">
    <property type="term" value="P:jasmonic acid biosynthetic process"/>
    <property type="evidence" value="ECO:0007669"/>
    <property type="project" value="InterPro"/>
</dbReference>
<evidence type="ECO:0000256" key="3">
    <source>
        <dbReference type="ARBA" id="ARBA00022525"/>
    </source>
</evidence>
<dbReference type="InterPro" id="IPR034871">
    <property type="entry name" value="Allene_oxi_cyc_sf"/>
</dbReference>
<dbReference type="SUPFAM" id="SSF141493">
    <property type="entry name" value="Allene oxide cyclase-like"/>
    <property type="match status" value="1"/>
</dbReference>
<accession>A0A1Y1I1A8</accession>
<comment type="subunit">
    <text evidence="2 4">Homodimer.</text>
</comment>
<feature type="signal peptide" evidence="4">
    <location>
        <begin position="1"/>
        <end position="21"/>
    </location>
</feature>
<dbReference type="Pfam" id="PF03018">
    <property type="entry name" value="Dirigent"/>
    <property type="match status" value="1"/>
</dbReference>
<comment type="subcellular location">
    <subcellularLocation>
        <location evidence="4">Secreted</location>
        <location evidence="4">Extracellular space</location>
        <location evidence="4">Apoplast</location>
    </subcellularLocation>
</comment>
<reference evidence="5 6" key="1">
    <citation type="journal article" date="2014" name="Nat. Commun.">
        <title>Klebsormidium flaccidum genome reveals primary factors for plant terrestrial adaptation.</title>
        <authorList>
            <person name="Hori K."/>
            <person name="Maruyama F."/>
            <person name="Fujisawa T."/>
            <person name="Togashi T."/>
            <person name="Yamamoto N."/>
            <person name="Seo M."/>
            <person name="Sato S."/>
            <person name="Yamada T."/>
            <person name="Mori H."/>
            <person name="Tajima N."/>
            <person name="Moriyama T."/>
            <person name="Ikeuchi M."/>
            <person name="Watanabe M."/>
            <person name="Wada H."/>
            <person name="Kobayashi K."/>
            <person name="Saito M."/>
            <person name="Masuda T."/>
            <person name="Sasaki-Sekimoto Y."/>
            <person name="Mashiguchi K."/>
            <person name="Awai K."/>
            <person name="Shimojima M."/>
            <person name="Masuda S."/>
            <person name="Iwai M."/>
            <person name="Nobusawa T."/>
            <person name="Narise T."/>
            <person name="Kondo S."/>
            <person name="Saito H."/>
            <person name="Sato R."/>
            <person name="Murakawa M."/>
            <person name="Ihara Y."/>
            <person name="Oshima-Yamada Y."/>
            <person name="Ohtaka K."/>
            <person name="Satoh M."/>
            <person name="Sonobe K."/>
            <person name="Ishii M."/>
            <person name="Ohtani R."/>
            <person name="Kanamori-Sato M."/>
            <person name="Honoki R."/>
            <person name="Miyazaki D."/>
            <person name="Mochizuki H."/>
            <person name="Umetsu J."/>
            <person name="Higashi K."/>
            <person name="Shibata D."/>
            <person name="Kamiya Y."/>
            <person name="Sato N."/>
            <person name="Nakamura Y."/>
            <person name="Tabata S."/>
            <person name="Ida S."/>
            <person name="Kurokawa K."/>
            <person name="Ohta H."/>
        </authorList>
    </citation>
    <scope>NUCLEOTIDE SEQUENCE [LARGE SCALE GENOMIC DNA]</scope>
    <source>
        <strain evidence="5 6">NIES-2285</strain>
    </source>
</reference>
<keyword evidence="3 4" id="KW-0964">Secreted</keyword>
<organism evidence="5 6">
    <name type="scientific">Klebsormidium nitens</name>
    <name type="common">Green alga</name>
    <name type="synonym">Ulothrix nitens</name>
    <dbReference type="NCBI Taxonomy" id="105231"/>
    <lineage>
        <taxon>Eukaryota</taxon>
        <taxon>Viridiplantae</taxon>
        <taxon>Streptophyta</taxon>
        <taxon>Klebsormidiophyceae</taxon>
        <taxon>Klebsormidiales</taxon>
        <taxon>Klebsormidiaceae</taxon>
        <taxon>Klebsormidium</taxon>
    </lineage>
</organism>
<evidence type="ECO:0000256" key="1">
    <source>
        <dbReference type="ARBA" id="ARBA00010746"/>
    </source>
</evidence>
<comment type="function">
    <text evidence="4">Dirigent proteins impart stereoselectivity on the phenoxy radical-coupling reaction, yielding optically active lignans from two molecules of coniferyl alcohol in the biosynthesis of lignans, flavonolignans, and alkaloids and thus plays a central role in plant secondary metabolism.</text>
</comment>
<keyword evidence="4" id="KW-0732">Signal</keyword>